<dbReference type="OrthoDB" id="5196645at2"/>
<keyword evidence="3" id="KW-1185">Reference proteome</keyword>
<feature type="signal peptide" evidence="1">
    <location>
        <begin position="1"/>
        <end position="27"/>
    </location>
</feature>
<dbReference type="AlphaFoldDB" id="A0A512HRG4"/>
<feature type="chain" id="PRO_5021864098" evidence="1">
    <location>
        <begin position="28"/>
        <end position="253"/>
    </location>
</feature>
<keyword evidence="1" id="KW-0732">Signal</keyword>
<comment type="caution">
    <text evidence="2">The sequence shown here is derived from an EMBL/GenBank/DDBJ whole genome shotgun (WGS) entry which is preliminary data.</text>
</comment>
<dbReference type="RefSeq" id="WP_146825365.1">
    <property type="nucleotide sequence ID" value="NZ_BAAAYQ010000001.1"/>
</dbReference>
<gene>
    <name evidence="2" type="ORF">AFL01nite_03530</name>
</gene>
<reference evidence="2 3" key="1">
    <citation type="submission" date="2019-07" db="EMBL/GenBank/DDBJ databases">
        <title>Whole genome shotgun sequence of Aeromicrobium flavum NBRC 107625.</title>
        <authorList>
            <person name="Hosoyama A."/>
            <person name="Uohara A."/>
            <person name="Ohji S."/>
            <person name="Ichikawa N."/>
        </authorList>
    </citation>
    <scope>NUCLEOTIDE SEQUENCE [LARGE SCALE GENOMIC DNA]</scope>
    <source>
        <strain evidence="2 3">NBRC 107625</strain>
    </source>
</reference>
<sequence length="253" mass="27453">MRRTLLGLVTALALAAGSALVAAPAEAAQKPVTIKKITTRSIDWYGTALVKPSVKKAKKVKVLKKTLTVRQGGKVVRRNRTAVKLAPGTYRVSTRVVYRFKGKKRVATRAQTLLVRQGRCATLRDFRTLKSDPTFSPDVVGDSVAAVSAKLRTSGTGERYTPEELIALLELFKLAIDEPEFDALADQAIAEVKALQEQGVTELEDREYRACGGKITVFASFANGELMGAEDDSDLSFTVPSRVAVDRAMAALR</sequence>
<protein>
    <submittedName>
        <fullName evidence="2">Uncharacterized protein</fullName>
    </submittedName>
</protein>
<organism evidence="2 3">
    <name type="scientific">Aeromicrobium flavum</name>
    <dbReference type="NCBI Taxonomy" id="416568"/>
    <lineage>
        <taxon>Bacteria</taxon>
        <taxon>Bacillati</taxon>
        <taxon>Actinomycetota</taxon>
        <taxon>Actinomycetes</taxon>
        <taxon>Propionibacteriales</taxon>
        <taxon>Nocardioidaceae</taxon>
        <taxon>Aeromicrobium</taxon>
    </lineage>
</organism>
<evidence type="ECO:0000313" key="3">
    <source>
        <dbReference type="Proteomes" id="UP000321769"/>
    </source>
</evidence>
<evidence type="ECO:0000256" key="1">
    <source>
        <dbReference type="SAM" id="SignalP"/>
    </source>
</evidence>
<dbReference type="EMBL" id="BJZQ01000001">
    <property type="protein sequence ID" value="GEO88026.1"/>
    <property type="molecule type" value="Genomic_DNA"/>
</dbReference>
<accession>A0A512HRG4</accession>
<proteinExistence type="predicted"/>
<dbReference type="Proteomes" id="UP000321769">
    <property type="component" value="Unassembled WGS sequence"/>
</dbReference>
<name>A0A512HRG4_9ACTN</name>
<evidence type="ECO:0000313" key="2">
    <source>
        <dbReference type="EMBL" id="GEO88026.1"/>
    </source>
</evidence>